<protein>
    <submittedName>
        <fullName evidence="3">Glycosyltransferase</fullName>
    </submittedName>
</protein>
<evidence type="ECO:0000313" key="4">
    <source>
        <dbReference type="Proteomes" id="UP000218102"/>
    </source>
</evidence>
<reference evidence="3 4" key="1">
    <citation type="submission" date="2017-09" db="EMBL/GenBank/DDBJ databases">
        <authorList>
            <person name="Ehlers B."/>
            <person name="Leendertz F.H."/>
        </authorList>
    </citation>
    <scope>NUCLEOTIDE SEQUENCE [LARGE SCALE GENOMIC DNA]</scope>
    <source>
        <strain evidence="3 4">DJ-1</strain>
    </source>
</reference>
<evidence type="ECO:0000256" key="1">
    <source>
        <dbReference type="ARBA" id="ARBA00022679"/>
    </source>
</evidence>
<dbReference type="InterPro" id="IPR001296">
    <property type="entry name" value="Glyco_trans_1"/>
</dbReference>
<dbReference type="EMBL" id="NTME01000007">
    <property type="protein sequence ID" value="PBJ95980.1"/>
    <property type="molecule type" value="Genomic_DNA"/>
</dbReference>
<gene>
    <name evidence="3" type="ORF">CMV24_09125</name>
</gene>
<dbReference type="PANTHER" id="PTHR46401:SF2">
    <property type="entry name" value="GLYCOSYLTRANSFERASE WBBK-RELATED"/>
    <property type="match status" value="1"/>
</dbReference>
<dbReference type="Pfam" id="PF00534">
    <property type="entry name" value="Glycos_transf_1"/>
    <property type="match status" value="1"/>
</dbReference>
<evidence type="ECO:0000313" key="3">
    <source>
        <dbReference type="EMBL" id="PBJ95980.1"/>
    </source>
</evidence>
<dbReference type="Proteomes" id="UP000218102">
    <property type="component" value="Unassembled WGS sequence"/>
</dbReference>
<dbReference type="PANTHER" id="PTHR46401">
    <property type="entry name" value="GLYCOSYLTRANSFERASE WBBK-RELATED"/>
    <property type="match status" value="1"/>
</dbReference>
<name>A0A2A3M7A0_PSEDL</name>
<keyword evidence="1 3" id="KW-0808">Transferase</keyword>
<dbReference type="GO" id="GO:0016757">
    <property type="term" value="F:glycosyltransferase activity"/>
    <property type="evidence" value="ECO:0007669"/>
    <property type="project" value="InterPro"/>
</dbReference>
<proteinExistence type="predicted"/>
<dbReference type="AlphaFoldDB" id="A0A2A3M7A0"/>
<evidence type="ECO:0000259" key="2">
    <source>
        <dbReference type="Pfam" id="PF00534"/>
    </source>
</evidence>
<dbReference type="SUPFAM" id="SSF53756">
    <property type="entry name" value="UDP-Glycosyltransferase/glycogen phosphorylase"/>
    <property type="match status" value="1"/>
</dbReference>
<dbReference type="Gene3D" id="3.40.50.2000">
    <property type="entry name" value="Glycogen Phosphorylase B"/>
    <property type="match status" value="1"/>
</dbReference>
<accession>A0A2A3M7A0</accession>
<comment type="caution">
    <text evidence="3">The sequence shown here is derived from an EMBL/GenBank/DDBJ whole genome shotgun (WGS) entry which is preliminary data.</text>
</comment>
<sequence>MQGNSLSGWSLIVKRIFLHAPNIHAGGGLTLLNALYSIAEVRADFEQFDVRGANFLPPAKGVRRLVKPTLISRVLADFYLWRHVSAGDVVVCFHGLMPLFPLKGDVMLFLQNRIIISDENLSTYRFKTRLRLYFERLLLRKTSHRARRVVVQTPSMAAQAARALGLLPGSIVVCPFVGNIVRPSAALEKRFDFVYVASADPHKNHLRLLEAWCRLAAEDIRPHLALTLPEASEVAVAAEKLRERYDLRLTNLGVLPVEGIAALYTQSNALIYPSLIESLGLPLLEAHHHGLPVLAGELDYVRDVVEPAETFDPMSAVSISRAVKRFLGKDADIQQVFGAALFWKEMTE</sequence>
<feature type="domain" description="Glycosyl transferase family 1" evidence="2">
    <location>
        <begin position="184"/>
        <end position="328"/>
    </location>
</feature>
<organism evidence="3 4">
    <name type="scientific">Pseudomonas plecoglossicida</name>
    <dbReference type="NCBI Taxonomy" id="70775"/>
    <lineage>
        <taxon>Bacteria</taxon>
        <taxon>Pseudomonadati</taxon>
        <taxon>Pseudomonadota</taxon>
        <taxon>Gammaproteobacteria</taxon>
        <taxon>Pseudomonadales</taxon>
        <taxon>Pseudomonadaceae</taxon>
        <taxon>Pseudomonas</taxon>
    </lineage>
</organism>